<dbReference type="Proteomes" id="UP001178461">
    <property type="component" value="Chromosome 13"/>
</dbReference>
<gene>
    <name evidence="2" type="ORF">PODLI_1B005202</name>
</gene>
<protein>
    <submittedName>
        <fullName evidence="2">Uncharacterized protein</fullName>
    </submittedName>
</protein>
<evidence type="ECO:0000313" key="2">
    <source>
        <dbReference type="EMBL" id="CAI5791369.1"/>
    </source>
</evidence>
<evidence type="ECO:0000256" key="1">
    <source>
        <dbReference type="SAM" id="MobiDB-lite"/>
    </source>
</evidence>
<organism evidence="2 3">
    <name type="scientific">Podarcis lilfordi</name>
    <name type="common">Lilford's wall lizard</name>
    <dbReference type="NCBI Taxonomy" id="74358"/>
    <lineage>
        <taxon>Eukaryota</taxon>
        <taxon>Metazoa</taxon>
        <taxon>Chordata</taxon>
        <taxon>Craniata</taxon>
        <taxon>Vertebrata</taxon>
        <taxon>Euteleostomi</taxon>
        <taxon>Lepidosauria</taxon>
        <taxon>Squamata</taxon>
        <taxon>Bifurcata</taxon>
        <taxon>Unidentata</taxon>
        <taxon>Episquamata</taxon>
        <taxon>Laterata</taxon>
        <taxon>Lacertibaenia</taxon>
        <taxon>Lacertidae</taxon>
        <taxon>Podarcis</taxon>
    </lineage>
</organism>
<dbReference type="AlphaFoldDB" id="A0AA35L970"/>
<sequence>MKGAGRKDASEHIQSKAPCPHMWGEGAGFSDDRPEWNPGVLLVGRLAAWRSQESGFAGRLPLPANGRSPARTAAQPNLLHPRRLPKRAEPDCKGEEEPEQALAGEWPWSAGASPLPFRLGLLRSLLY</sequence>
<feature type="compositionally biased region" description="Basic and acidic residues" evidence="1">
    <location>
        <begin position="86"/>
        <end position="95"/>
    </location>
</feature>
<keyword evidence="3" id="KW-1185">Reference proteome</keyword>
<accession>A0AA35L970</accession>
<feature type="compositionally biased region" description="Basic and acidic residues" evidence="1">
    <location>
        <begin position="1"/>
        <end position="14"/>
    </location>
</feature>
<proteinExistence type="predicted"/>
<evidence type="ECO:0000313" key="3">
    <source>
        <dbReference type="Proteomes" id="UP001178461"/>
    </source>
</evidence>
<feature type="region of interest" description="Disordered" evidence="1">
    <location>
        <begin position="1"/>
        <end position="30"/>
    </location>
</feature>
<name>A0AA35L970_9SAUR</name>
<feature type="region of interest" description="Disordered" evidence="1">
    <location>
        <begin position="57"/>
        <end position="105"/>
    </location>
</feature>
<dbReference type="EMBL" id="OX395138">
    <property type="protein sequence ID" value="CAI5791369.1"/>
    <property type="molecule type" value="Genomic_DNA"/>
</dbReference>
<reference evidence="2" key="1">
    <citation type="submission" date="2022-12" db="EMBL/GenBank/DDBJ databases">
        <authorList>
            <person name="Alioto T."/>
            <person name="Alioto T."/>
            <person name="Gomez Garrido J."/>
        </authorList>
    </citation>
    <scope>NUCLEOTIDE SEQUENCE</scope>
</reference>